<evidence type="ECO:0000313" key="2">
    <source>
        <dbReference type="EMBL" id="OBZ82549.1"/>
    </source>
</evidence>
<name>A0A1C7N1Q0_9FUNG</name>
<evidence type="ECO:0000313" key="3">
    <source>
        <dbReference type="Proteomes" id="UP000093000"/>
    </source>
</evidence>
<dbReference type="AlphaFoldDB" id="A0A1C7N1Q0"/>
<feature type="signal peptide" evidence="1">
    <location>
        <begin position="1"/>
        <end position="16"/>
    </location>
</feature>
<organism evidence="2 3">
    <name type="scientific">Choanephora cucurbitarum</name>
    <dbReference type="NCBI Taxonomy" id="101091"/>
    <lineage>
        <taxon>Eukaryota</taxon>
        <taxon>Fungi</taxon>
        <taxon>Fungi incertae sedis</taxon>
        <taxon>Mucoromycota</taxon>
        <taxon>Mucoromycotina</taxon>
        <taxon>Mucoromycetes</taxon>
        <taxon>Mucorales</taxon>
        <taxon>Mucorineae</taxon>
        <taxon>Choanephoraceae</taxon>
        <taxon>Choanephoroideae</taxon>
        <taxon>Choanephora</taxon>
    </lineage>
</organism>
<comment type="caution">
    <text evidence="2">The sequence shown here is derived from an EMBL/GenBank/DDBJ whole genome shotgun (WGS) entry which is preliminary data.</text>
</comment>
<dbReference type="EMBL" id="LUGH01000842">
    <property type="protein sequence ID" value="OBZ82549.1"/>
    <property type="molecule type" value="Genomic_DNA"/>
</dbReference>
<gene>
    <name evidence="2" type="ORF">A0J61_09398</name>
</gene>
<dbReference type="OrthoDB" id="2212653at2759"/>
<keyword evidence="3" id="KW-1185">Reference proteome</keyword>
<accession>A0A1C7N1Q0</accession>
<dbReference type="Proteomes" id="UP000093000">
    <property type="component" value="Unassembled WGS sequence"/>
</dbReference>
<feature type="chain" id="PRO_5008889426" evidence="1">
    <location>
        <begin position="17"/>
        <end position="204"/>
    </location>
</feature>
<protein>
    <submittedName>
        <fullName evidence="2">Uncharacterized protein</fullName>
    </submittedName>
</protein>
<evidence type="ECO:0000256" key="1">
    <source>
        <dbReference type="SAM" id="SignalP"/>
    </source>
</evidence>
<dbReference type="InParanoid" id="A0A1C7N1Q0"/>
<reference evidence="2 3" key="1">
    <citation type="submission" date="2016-03" db="EMBL/GenBank/DDBJ databases">
        <title>Choanephora cucurbitarum.</title>
        <authorList>
            <person name="Min B."/>
            <person name="Park H."/>
            <person name="Park J.-H."/>
            <person name="Shin H.-D."/>
            <person name="Choi I.-G."/>
        </authorList>
    </citation>
    <scope>NUCLEOTIDE SEQUENCE [LARGE SCALE GENOMIC DNA]</scope>
    <source>
        <strain evidence="2 3">KUS-F28377</strain>
    </source>
</reference>
<proteinExistence type="predicted"/>
<keyword evidence="1" id="KW-0732">Signal</keyword>
<sequence>MRYLLISSLMLSVVLATPYDPLNLYIDQSMIDVSTNENVVPMVVLNEADLPPPSLRTVRPNTHQRNQDRIDGSERPYKHMGMGIGYIKVAPLLPQDQMEFGFQREQWVASFLAQEETEVKPVLNETRKLKQLIGLSDKGETQTMDVPEYDNKSVVSAVDHKLSEQVDKVFPEGISEKKLVGMDQDGLMRFMNIPHYDRHIESEP</sequence>